<evidence type="ECO:0000256" key="3">
    <source>
        <dbReference type="ARBA" id="ARBA00022692"/>
    </source>
</evidence>
<keyword evidence="6" id="KW-0406">Ion transport</keyword>
<evidence type="ECO:0000313" key="11">
    <source>
        <dbReference type="EMBL" id="GAA0649665.1"/>
    </source>
</evidence>
<evidence type="ECO:0000256" key="10">
    <source>
        <dbReference type="RuleBase" id="RU004340"/>
    </source>
</evidence>
<sequence>MVPLMMFLGAVGGAALRLVLEKGLFKVWPHEPLPWAAFTVNFSGCLALGVLLGNAIARDLPSSVYLFLGGAITTFSIFGHELLRLGQGGLHGMAGMRALTGWLVGAGVATVGVLVGLQAA</sequence>
<reference evidence="11 12" key="1">
    <citation type="journal article" date="2019" name="Int. J. Syst. Evol. Microbiol.">
        <title>The Global Catalogue of Microorganisms (GCM) 10K type strain sequencing project: providing services to taxonomists for standard genome sequencing and annotation.</title>
        <authorList>
            <consortium name="The Broad Institute Genomics Platform"/>
            <consortium name="The Broad Institute Genome Sequencing Center for Infectious Disease"/>
            <person name="Wu L."/>
            <person name="Ma J."/>
        </authorList>
    </citation>
    <scope>NUCLEOTIDE SEQUENCE [LARGE SCALE GENOMIC DNA]</scope>
    <source>
        <strain evidence="11 12">JCM 10367</strain>
    </source>
</reference>
<keyword evidence="5 10" id="KW-0472">Membrane</keyword>
<keyword evidence="2 10" id="KW-1003">Cell membrane</keyword>
<organism evidence="11 12">
    <name type="scientific">Streptomyces thermocarboxydovorans</name>
    <dbReference type="NCBI Taxonomy" id="59298"/>
    <lineage>
        <taxon>Bacteria</taxon>
        <taxon>Bacillati</taxon>
        <taxon>Actinomycetota</taxon>
        <taxon>Actinomycetes</taxon>
        <taxon>Kitasatosporales</taxon>
        <taxon>Streptomycetaceae</taxon>
        <taxon>Streptomyces</taxon>
    </lineage>
</organism>
<feature type="transmembrane region" description="Helical" evidence="10">
    <location>
        <begin position="95"/>
        <end position="117"/>
    </location>
</feature>
<evidence type="ECO:0000256" key="4">
    <source>
        <dbReference type="ARBA" id="ARBA00022989"/>
    </source>
</evidence>
<protein>
    <recommendedName>
        <fullName evidence="10">Fluoride-specific ion channel</fullName>
    </recommendedName>
</protein>
<evidence type="ECO:0000256" key="5">
    <source>
        <dbReference type="ARBA" id="ARBA00023136"/>
    </source>
</evidence>
<evidence type="ECO:0000313" key="12">
    <source>
        <dbReference type="Proteomes" id="UP001500724"/>
    </source>
</evidence>
<evidence type="ECO:0000256" key="2">
    <source>
        <dbReference type="ARBA" id="ARBA00022475"/>
    </source>
</evidence>
<feature type="transmembrane region" description="Helical" evidence="10">
    <location>
        <begin position="64"/>
        <end position="83"/>
    </location>
</feature>
<dbReference type="RefSeq" id="WP_344001222.1">
    <property type="nucleotide sequence ID" value="NZ_BAAAGU010000028.1"/>
</dbReference>
<evidence type="ECO:0000256" key="8">
    <source>
        <dbReference type="ARBA" id="ARBA00035585"/>
    </source>
</evidence>
<comment type="catalytic activity">
    <reaction evidence="8">
        <text>fluoride(in) = fluoride(out)</text>
        <dbReference type="Rhea" id="RHEA:76159"/>
        <dbReference type="ChEBI" id="CHEBI:17051"/>
    </reaction>
    <physiologicalReaction direction="left-to-right" evidence="8">
        <dbReference type="Rhea" id="RHEA:76160"/>
    </physiologicalReaction>
</comment>
<comment type="subcellular location">
    <subcellularLocation>
        <location evidence="1">Cell membrane</location>
        <topology evidence="1">Multi-pass membrane protein</topology>
    </subcellularLocation>
</comment>
<evidence type="ECO:0000256" key="1">
    <source>
        <dbReference type="ARBA" id="ARBA00004651"/>
    </source>
</evidence>
<keyword evidence="4 10" id="KW-1133">Transmembrane helix</keyword>
<proteinExistence type="inferred from homology"/>
<dbReference type="Proteomes" id="UP001500724">
    <property type="component" value="Unassembled WGS sequence"/>
</dbReference>
<comment type="similarity">
    <text evidence="7 10">Belongs to the fluoride channel Fluc/FEX (TC 1.A.43) family.</text>
</comment>
<dbReference type="Pfam" id="PF02537">
    <property type="entry name" value="CRCB"/>
    <property type="match status" value="1"/>
</dbReference>
<comment type="caution">
    <text evidence="11">The sequence shown here is derived from an EMBL/GenBank/DDBJ whole genome shotgun (WGS) entry which is preliminary data.</text>
</comment>
<evidence type="ECO:0000256" key="7">
    <source>
        <dbReference type="ARBA" id="ARBA00035120"/>
    </source>
</evidence>
<keyword evidence="12" id="KW-1185">Reference proteome</keyword>
<evidence type="ECO:0000256" key="6">
    <source>
        <dbReference type="ARBA" id="ARBA00023303"/>
    </source>
</evidence>
<keyword evidence="3 10" id="KW-0812">Transmembrane</keyword>
<keyword evidence="6" id="KW-0813">Transport</keyword>
<accession>A0ABN1HHH4</accession>
<dbReference type="InterPro" id="IPR003691">
    <property type="entry name" value="FluC"/>
</dbReference>
<name>A0ABN1HHH4_9ACTN</name>
<evidence type="ECO:0000256" key="9">
    <source>
        <dbReference type="ARBA" id="ARBA00049940"/>
    </source>
</evidence>
<dbReference type="EMBL" id="BAAAGU010000028">
    <property type="protein sequence ID" value="GAA0649665.1"/>
    <property type="molecule type" value="Genomic_DNA"/>
</dbReference>
<gene>
    <name evidence="11" type="ORF">GCM10009535_29560</name>
</gene>
<comment type="function">
    <text evidence="9">Fluoride-specific ion channel. Important for reducing fluoride concentration in the cell, thus reducing its toxicity.</text>
</comment>
<keyword evidence="6" id="KW-0407">Ion channel</keyword>
<feature type="transmembrane region" description="Helical" evidence="10">
    <location>
        <begin position="33"/>
        <end position="52"/>
    </location>
</feature>